<keyword evidence="4" id="KW-0067">ATP-binding</keyword>
<keyword evidence="7" id="KW-1185">Reference proteome</keyword>
<organism evidence="6 7">
    <name type="scientific">Ancylomarina longa</name>
    <dbReference type="NCBI Taxonomy" id="2487017"/>
    <lineage>
        <taxon>Bacteria</taxon>
        <taxon>Pseudomonadati</taxon>
        <taxon>Bacteroidota</taxon>
        <taxon>Bacteroidia</taxon>
        <taxon>Marinilabiliales</taxon>
        <taxon>Marinifilaceae</taxon>
        <taxon>Ancylomarina</taxon>
    </lineage>
</organism>
<comment type="caution">
    <text evidence="6">The sequence shown here is derived from an EMBL/GenBank/DDBJ whole genome shotgun (WGS) entry which is preliminary data.</text>
</comment>
<evidence type="ECO:0000256" key="1">
    <source>
        <dbReference type="ARBA" id="ARBA00022741"/>
    </source>
</evidence>
<dbReference type="GO" id="GO:0005524">
    <property type="term" value="F:ATP binding"/>
    <property type="evidence" value="ECO:0007669"/>
    <property type="project" value="UniProtKB-KW"/>
</dbReference>
<dbReference type="Pfam" id="PF00270">
    <property type="entry name" value="DEAD"/>
    <property type="match status" value="1"/>
</dbReference>
<gene>
    <name evidence="6" type="ORF">DLK05_07995</name>
</gene>
<name>A0A434AVJ1_9BACT</name>
<accession>A0A434AVJ1</accession>
<evidence type="ECO:0000313" key="6">
    <source>
        <dbReference type="EMBL" id="RUT78507.1"/>
    </source>
</evidence>
<dbReference type="GO" id="GO:0003676">
    <property type="term" value="F:nucleic acid binding"/>
    <property type="evidence" value="ECO:0007669"/>
    <property type="project" value="InterPro"/>
</dbReference>
<dbReference type="InterPro" id="IPR011545">
    <property type="entry name" value="DEAD/DEAH_box_helicase_dom"/>
</dbReference>
<evidence type="ECO:0000313" key="7">
    <source>
        <dbReference type="Proteomes" id="UP000282985"/>
    </source>
</evidence>
<protein>
    <submittedName>
        <fullName evidence="6">DEAD/DEAH box helicase</fullName>
    </submittedName>
</protein>
<dbReference type="GO" id="GO:0004386">
    <property type="term" value="F:helicase activity"/>
    <property type="evidence" value="ECO:0007669"/>
    <property type="project" value="UniProtKB-KW"/>
</dbReference>
<dbReference type="Proteomes" id="UP000282985">
    <property type="component" value="Unassembled WGS sequence"/>
</dbReference>
<dbReference type="InterPro" id="IPR014001">
    <property type="entry name" value="Helicase_ATP-bd"/>
</dbReference>
<dbReference type="GO" id="GO:0016787">
    <property type="term" value="F:hydrolase activity"/>
    <property type="evidence" value="ECO:0007669"/>
    <property type="project" value="UniProtKB-KW"/>
</dbReference>
<evidence type="ECO:0000256" key="3">
    <source>
        <dbReference type="ARBA" id="ARBA00022806"/>
    </source>
</evidence>
<dbReference type="RefSeq" id="WP_127343462.1">
    <property type="nucleotide sequence ID" value="NZ_RJJX01000008.1"/>
</dbReference>
<feature type="domain" description="Helicase ATP-binding" evidence="5">
    <location>
        <begin position="30"/>
        <end position="200"/>
    </location>
</feature>
<evidence type="ECO:0000259" key="5">
    <source>
        <dbReference type="PROSITE" id="PS51192"/>
    </source>
</evidence>
<proteinExistence type="predicted"/>
<sequence>MFLKKLDQHLLEAIAENAWETPTKVQKTCISKIKSGVDLLVRADKNTGRTSTIVISVIQQLKSEYEDVPRALILTADKESALLMKEQFDILGKHTNLRVFCAVEGGRLDDLRDTIYAGSDVVIGTAKRLNELYTYSGINLNSLKMFIVDDAELILKDQILSEINRLAPYIPKSQRIVFCERFTVQMSNFAEEYMNFPMQLDIKSEKTSE</sequence>
<dbReference type="PANTHER" id="PTHR47960">
    <property type="entry name" value="DEAD-BOX ATP-DEPENDENT RNA HELICASE 50"/>
    <property type="match status" value="1"/>
</dbReference>
<keyword evidence="3 6" id="KW-0347">Helicase</keyword>
<dbReference type="PROSITE" id="PS51192">
    <property type="entry name" value="HELICASE_ATP_BIND_1"/>
    <property type="match status" value="1"/>
</dbReference>
<dbReference type="AlphaFoldDB" id="A0A434AVJ1"/>
<keyword evidence="2" id="KW-0378">Hydrolase</keyword>
<dbReference type="Gene3D" id="3.40.50.300">
    <property type="entry name" value="P-loop containing nucleotide triphosphate hydrolases"/>
    <property type="match status" value="1"/>
</dbReference>
<dbReference type="SUPFAM" id="SSF52540">
    <property type="entry name" value="P-loop containing nucleoside triphosphate hydrolases"/>
    <property type="match status" value="1"/>
</dbReference>
<evidence type="ECO:0000256" key="4">
    <source>
        <dbReference type="ARBA" id="ARBA00022840"/>
    </source>
</evidence>
<reference evidence="6 7" key="1">
    <citation type="submission" date="2018-11" db="EMBL/GenBank/DDBJ databases">
        <title>Parancylomarina longa gen. nov., sp. nov., isolated from sediments of southern Okinawa.</title>
        <authorList>
            <person name="Fu T."/>
        </authorList>
    </citation>
    <scope>NUCLEOTIDE SEQUENCE [LARGE SCALE GENOMIC DNA]</scope>
    <source>
        <strain evidence="6 7">T3-2 S1-C</strain>
    </source>
</reference>
<dbReference type="InterPro" id="IPR027417">
    <property type="entry name" value="P-loop_NTPase"/>
</dbReference>
<dbReference type="EMBL" id="RJJX01000008">
    <property type="protein sequence ID" value="RUT78507.1"/>
    <property type="molecule type" value="Genomic_DNA"/>
</dbReference>
<dbReference type="SMART" id="SM00487">
    <property type="entry name" value="DEXDc"/>
    <property type="match status" value="1"/>
</dbReference>
<dbReference type="OrthoDB" id="1118340at2"/>
<keyword evidence="1" id="KW-0547">Nucleotide-binding</keyword>
<evidence type="ECO:0000256" key="2">
    <source>
        <dbReference type="ARBA" id="ARBA00022801"/>
    </source>
</evidence>